<evidence type="ECO:0000256" key="3">
    <source>
        <dbReference type="ARBA" id="ARBA00049429"/>
    </source>
</evidence>
<protein>
    <recommendedName>
        <fullName evidence="2">arginine deiminase</fullName>
        <ecNumber evidence="2">3.5.3.6</ecNumber>
    </recommendedName>
</protein>
<accession>A0ABU3ZZJ5</accession>
<sequence>MKIDFGAYDGATAASFAFEDRSFQLSGETDRLTDVLLCSPHYLAPVPCCAVTRQNLEQGLVTQVDEAQRQHGALVQLLQAQGVRCHMLTPDPDLADMCFTRDVGVSTPWGMMALNPAMPHRQAEVDRLTDAYRDWGVPVRRITSGTIEGGDVCVAREGLLILGMSGERSSAAGVEEFAAPFRAAGWDVLICPFHADHLHLDTIFCMVDRHRAIGCIDLLDPGFVRALSAHGVSLIPLPATVAPSLGCNILSLGDRRIVTSTDAIVPPLLRQAGYRVMEVDISQFAACGGGVHCLTQPLRRVSTGG</sequence>
<dbReference type="EC" id="3.5.3.6" evidence="2"/>
<dbReference type="SUPFAM" id="SSF55909">
    <property type="entry name" value="Pentein"/>
    <property type="match status" value="1"/>
</dbReference>
<dbReference type="Proteomes" id="UP001185984">
    <property type="component" value="Unassembled WGS sequence"/>
</dbReference>
<evidence type="ECO:0000256" key="2">
    <source>
        <dbReference type="ARBA" id="ARBA00012171"/>
    </source>
</evidence>
<dbReference type="Pfam" id="PF19420">
    <property type="entry name" value="DDAH_eukar"/>
    <property type="match status" value="1"/>
</dbReference>
<evidence type="ECO:0000313" key="5">
    <source>
        <dbReference type="Proteomes" id="UP001185984"/>
    </source>
</evidence>
<proteinExistence type="predicted"/>
<dbReference type="PANTHER" id="PTHR47271:SF2">
    <property type="entry name" value="ARGININE DEIMINASE"/>
    <property type="match status" value="1"/>
</dbReference>
<gene>
    <name evidence="4" type="ORF">O0R41_14970</name>
</gene>
<reference evidence="5" key="1">
    <citation type="journal article" date="2022" name="J Environ Chem Eng">
        <title>Biodegradation of petroleum oil using a constructed nonpathogenic and heavy metal-tolerant bacterial consortium isolated from marine sponges.</title>
        <authorList>
            <person name="Dechsakulwatana C."/>
            <person name="Rungsihiranrut A."/>
            <person name="Muangchinda C."/>
            <person name="Ningthoujam R."/>
            <person name="Klankeo P."/>
            <person name="Pinyakong O."/>
        </authorList>
    </citation>
    <scope>NUCLEOTIDE SEQUENCE [LARGE SCALE GENOMIC DNA]</scope>
    <source>
        <strain evidence="5">MO2-4</strain>
    </source>
</reference>
<evidence type="ECO:0000256" key="1">
    <source>
        <dbReference type="ARBA" id="ARBA00005213"/>
    </source>
</evidence>
<comment type="pathway">
    <text evidence="1">Amino-acid degradation; L-arginine degradation via ADI pathway; carbamoyl phosphate from L-arginine: step 1/2.</text>
</comment>
<dbReference type="Gene3D" id="3.75.10.10">
    <property type="entry name" value="L-arginine/glycine Amidinotransferase, Chain A"/>
    <property type="match status" value="1"/>
</dbReference>
<organism evidence="4 5">
    <name type="scientific">Sphingobium naphthae</name>
    <dbReference type="NCBI Taxonomy" id="1886786"/>
    <lineage>
        <taxon>Bacteria</taxon>
        <taxon>Pseudomonadati</taxon>
        <taxon>Pseudomonadota</taxon>
        <taxon>Alphaproteobacteria</taxon>
        <taxon>Sphingomonadales</taxon>
        <taxon>Sphingomonadaceae</taxon>
        <taxon>Sphingobium</taxon>
    </lineage>
</organism>
<dbReference type="RefSeq" id="WP_317517546.1">
    <property type="nucleotide sequence ID" value="NZ_JAPTHD010000006.1"/>
</dbReference>
<name>A0ABU3ZZJ5_9SPHN</name>
<evidence type="ECO:0000313" key="4">
    <source>
        <dbReference type="EMBL" id="MDV5824907.1"/>
    </source>
</evidence>
<dbReference type="PANTHER" id="PTHR47271">
    <property type="entry name" value="ARGININE DEIMINASE"/>
    <property type="match status" value="1"/>
</dbReference>
<comment type="catalytic activity">
    <reaction evidence="3">
        <text>L-arginine + H2O = L-citrulline + NH4(+)</text>
        <dbReference type="Rhea" id="RHEA:19597"/>
        <dbReference type="ChEBI" id="CHEBI:15377"/>
        <dbReference type="ChEBI" id="CHEBI:28938"/>
        <dbReference type="ChEBI" id="CHEBI:32682"/>
        <dbReference type="ChEBI" id="CHEBI:57743"/>
        <dbReference type="EC" id="3.5.3.6"/>
    </reaction>
</comment>
<keyword evidence="5" id="KW-1185">Reference proteome</keyword>
<comment type="caution">
    <text evidence="4">The sequence shown here is derived from an EMBL/GenBank/DDBJ whole genome shotgun (WGS) entry which is preliminary data.</text>
</comment>
<dbReference type="EMBL" id="JAPTHD010000006">
    <property type="protein sequence ID" value="MDV5824907.1"/>
    <property type="molecule type" value="Genomic_DNA"/>
</dbReference>